<accession>A0A1S9RMN2</accession>
<dbReference type="Pfam" id="PF24883">
    <property type="entry name" value="NPHP3_N"/>
    <property type="match status" value="1"/>
</dbReference>
<reference evidence="5" key="1">
    <citation type="submission" date="2015-09" db="EMBL/GenBank/DDBJ databases">
        <authorList>
            <person name="Fill T.P."/>
            <person name="Baretta J.F."/>
            <person name="de Almeida L.G."/>
            <person name="Rocha M."/>
            <person name="de Souza D.H."/>
            <person name="Malavazi I."/>
            <person name="Cerdeira L.T."/>
            <person name="Hong H."/>
            <person name="Samborskyy M."/>
            <person name="de Vasconcelos A.T."/>
            <person name="Leadlay P."/>
            <person name="Rodrigues-Filho E."/>
        </authorList>
    </citation>
    <scope>NUCLEOTIDE SEQUENCE [LARGE SCALE GENOMIC DNA]</scope>
    <source>
        <strain evidence="5">LaBioMMi 136</strain>
    </source>
</reference>
<dbReference type="InterPro" id="IPR036770">
    <property type="entry name" value="Ankyrin_rpt-contain_sf"/>
</dbReference>
<keyword evidence="1" id="KW-0677">Repeat</keyword>
<evidence type="ECO:0000259" key="3">
    <source>
        <dbReference type="Pfam" id="PF24883"/>
    </source>
</evidence>
<dbReference type="Pfam" id="PF17100">
    <property type="entry name" value="NACHT_N"/>
    <property type="match status" value="1"/>
</dbReference>
<evidence type="ECO:0000259" key="2">
    <source>
        <dbReference type="Pfam" id="PF17100"/>
    </source>
</evidence>
<proteinExistence type="predicted"/>
<dbReference type="Proteomes" id="UP000190744">
    <property type="component" value="Unassembled WGS sequence"/>
</dbReference>
<gene>
    <name evidence="4" type="ORF">PEBR_19967</name>
</gene>
<name>A0A1S9RMN2_PENBI</name>
<dbReference type="InterPro" id="IPR031359">
    <property type="entry name" value="NACHT_N"/>
</dbReference>
<organism evidence="4 5">
    <name type="scientific">Penicillium brasilianum</name>
    <dbReference type="NCBI Taxonomy" id="104259"/>
    <lineage>
        <taxon>Eukaryota</taxon>
        <taxon>Fungi</taxon>
        <taxon>Dikarya</taxon>
        <taxon>Ascomycota</taxon>
        <taxon>Pezizomycotina</taxon>
        <taxon>Eurotiomycetes</taxon>
        <taxon>Eurotiomycetidae</taxon>
        <taxon>Eurotiales</taxon>
        <taxon>Aspergillaceae</taxon>
        <taxon>Penicillium</taxon>
    </lineage>
</organism>
<evidence type="ECO:0000313" key="5">
    <source>
        <dbReference type="Proteomes" id="UP000190744"/>
    </source>
</evidence>
<evidence type="ECO:0000256" key="1">
    <source>
        <dbReference type="ARBA" id="ARBA00022737"/>
    </source>
</evidence>
<evidence type="ECO:0000313" key="4">
    <source>
        <dbReference type="EMBL" id="OOQ86779.1"/>
    </source>
</evidence>
<dbReference type="PANTHER" id="PTHR10039:SF16">
    <property type="entry name" value="GPI INOSITOL-DEACYLASE"/>
    <property type="match status" value="1"/>
</dbReference>
<dbReference type="Gene3D" id="3.40.50.300">
    <property type="entry name" value="P-loop containing nucleotide triphosphate hydrolases"/>
    <property type="match status" value="1"/>
</dbReference>
<evidence type="ECO:0008006" key="6">
    <source>
        <dbReference type="Google" id="ProtNLM"/>
    </source>
</evidence>
<dbReference type="InterPro" id="IPR027417">
    <property type="entry name" value="P-loop_NTPase"/>
</dbReference>
<dbReference type="InterPro" id="IPR056884">
    <property type="entry name" value="NPHP3-like_N"/>
</dbReference>
<dbReference type="SUPFAM" id="SSF52540">
    <property type="entry name" value="P-loop containing nucleoside triphosphate hydrolases"/>
    <property type="match status" value="1"/>
</dbReference>
<feature type="domain" description="Nephrocystin 3-like N-terminal" evidence="3">
    <location>
        <begin position="303"/>
        <end position="475"/>
    </location>
</feature>
<sequence>MGSHTRSLWTCAAGKLDEADQSLLAFGQEINNAINDESTLDLVESLTYTTHKAYELCVRKRWQIKLPGRKDKIIVRDLLGKITHWIQVFKNVGDQAISFDPGHAALPWAGARFLLQIAINDFKQFDFVVEGAAKITRITTRYRIVESLYLQRSSAATTLLEQAVVRLYTTMLNYLVQASRYFQQRTGIRILKSGVLAQNDFQDLLMKMDTEEREADHCADLVKTEMANETAEQFANLSLEMNNIALLRDALDRMEQPISQTARQLEQVEDYLSNVQRRDILDWLSSQPYYDHHTDIQPKVLEGTCQWVIQHPEFSKWQNDSKNTLLWLHGTQGSGKSCLTSTVIDEIMKASQSNDMHSLAYFYCSRDTAEPQRAKPQSILACIARQLSRRSQTLSISPPTLTLYHKLHSVDGSKRKPTMAELCSLIRELTELYDRSMIVVDALDECDVDTRWELVEALESITESASLVKIFVSSREEGDLRLSLQTHSGLQVTSLENEDDIRKFVEFETDRLIAKKQLLAYIRKKQTKEELTQLIKEDVISKAKGMFRWAELQLQSLRGIRAEKDIRSELFRIPRDLSALYQDLYDKALETTQETDQIVFQHTLKWMLGAQQNLTHHDFFLAITAFTDLGADDLDEEFILDLLSNFVVSSTTEEGDRFFRFAHLSAREFLEEMPEYSTEWTNTFAAEVALLTLICASDSPSANEFINTLGVVPLDIVPFSEIRSNEQGFHDYSLKFWANHCVLAGEQNRATKNLNIRKLLHFFLFDDSDDNCPLNCWALSLRRDESLGIIMKNYQSPHDRAFLLACYSGFDEIVRIALDHGLDERVKEEGALSAFKQAHASTAELLIGPQGDAKLREYVLHHLGAPHRTAEYADADVVRWLLNLVEPAQITEKVILNAKNLDAEVICMLLDHNRDLRITENMIRKCLLSRGAIMAFVTREPDIEILPDMLIAVIRTWPFDAKLCINLINRAGPASINCDVISWIAYSAGDPEREEQAMPILLLLLERAGPLNVSHRAVTRAFINDNTGKVVKILLDHGWPVTPQLIREAASFGNPAVFPLIFNAAGGSCDVTPELLQAAVENYETNGHEILRFLVSRSSQPISDETWARLISYCLTPETLRCLLDMKPNMRVPESVLLHITQENIYTSDTTLSMLLKDARDLEITDAVVGSALEKMEYGEHVPQLLNRHGTELITQPLLIGAVSNVGFGDEMTGALIHRNVPMEAPSTEVINAVIKNTHSGLQILRMLEAHFGPFEFTDEHIETATSGSLQMIKLVFDRRSVTHVTPSMLLQAASRGTLDGMKFLLQLDNAIVTREILIVAAGNGRCGAKMLRLLWDHSPDIKPCVEMFMKSASITDTASGTIGFLVDRLDDIQLAQEVLETAIRTRYKYPFGASRVVEALLGSTLPVKMTSEMVTEVRGDRDMNPFMCRVVDRYAGATETQEMADL</sequence>
<dbReference type="EMBL" id="LJBN01000134">
    <property type="protein sequence ID" value="OOQ86779.1"/>
    <property type="molecule type" value="Genomic_DNA"/>
</dbReference>
<protein>
    <recommendedName>
        <fullName evidence="6">NACHT domain-containing protein</fullName>
    </recommendedName>
</protein>
<feature type="domain" description="NWD NACHT-NTPase N-terminal" evidence="2">
    <location>
        <begin position="70"/>
        <end position="213"/>
    </location>
</feature>
<dbReference type="PANTHER" id="PTHR10039">
    <property type="entry name" value="AMELOGENIN"/>
    <property type="match status" value="1"/>
</dbReference>
<comment type="caution">
    <text evidence="4">The sequence shown here is derived from an EMBL/GenBank/DDBJ whole genome shotgun (WGS) entry which is preliminary data.</text>
</comment>
<dbReference type="Gene3D" id="1.25.40.20">
    <property type="entry name" value="Ankyrin repeat-containing domain"/>
    <property type="match status" value="1"/>
</dbReference>